<reference evidence="1 2" key="1">
    <citation type="submission" date="2023-05" db="EMBL/GenBank/DDBJ databases">
        <title>Comparative genomics reveals the evidence of polycyclic aromatic hydrocarbons degradation in moderately halophilic genus Pontibacillus.</title>
        <authorList>
            <person name="Yang H."/>
            <person name="Qian Z."/>
        </authorList>
    </citation>
    <scope>NUCLEOTIDE SEQUENCE [LARGE SCALE GENOMIC DNA]</scope>
    <source>
        <strain evidence="2">HN14</strain>
    </source>
</reference>
<dbReference type="EMBL" id="CP126446">
    <property type="protein sequence ID" value="WIF98748.1"/>
    <property type="molecule type" value="Genomic_DNA"/>
</dbReference>
<evidence type="ECO:0000313" key="2">
    <source>
        <dbReference type="Proteomes" id="UP001236652"/>
    </source>
</evidence>
<dbReference type="InterPro" id="IPR036116">
    <property type="entry name" value="FN3_sf"/>
</dbReference>
<organism evidence="1 2">
    <name type="scientific">Pontibacillus chungwhensis</name>
    <dbReference type="NCBI Taxonomy" id="265426"/>
    <lineage>
        <taxon>Bacteria</taxon>
        <taxon>Bacillati</taxon>
        <taxon>Bacillota</taxon>
        <taxon>Bacilli</taxon>
        <taxon>Bacillales</taxon>
        <taxon>Bacillaceae</taxon>
        <taxon>Pontibacillus</taxon>
    </lineage>
</organism>
<dbReference type="RefSeq" id="WP_231418519.1">
    <property type="nucleotide sequence ID" value="NZ_CP126446.1"/>
</dbReference>
<dbReference type="Gene3D" id="2.60.40.10">
    <property type="entry name" value="Immunoglobulins"/>
    <property type="match status" value="3"/>
</dbReference>
<sequence>MESGKAGSPVYVEQYGSDAEASVLEERKGSYVTENSSTNRNAYPDDGKYNGYWYRYDRQEYVQTNSAPSTPGAFTKPSSSTKLRGGDYAVLEFGPSSDPDGDTVTYEVQWSYNDGPWLKGANDDSNQTRRTVSIQQEPDYTQVQFRAAAYDNSGAKSSYRYSPVYDVIQNADPQITLSTSNGTTLYEGDVLTLSGQATDNDNGNVVSVKYQINNGTARAITSGISDGSTPISYNKQLSMSLAKLYDGQTAVSGELAEGTAHTLKVWSEDDQGGKSTVETRTFYVVPNRAPSVSLNQFSEKSELLNHEKITISGTTSDAEGNNVSVEYVLNDDSAVGVHEGAAGAFEFDIPLVNLEEGTNTLTVKVTDSYGFTSSKTVNVNKNLNETPVNSGVIRYEVLPPEGQAQSLVLWLQKELGDLNVNAHISMVNDGEVENYQPMNLSNSANINEVLTEDEFVYDAGSVKSSIMLKVEFRRDDPAADKAIKLISGVLD</sequence>
<evidence type="ECO:0000313" key="1">
    <source>
        <dbReference type="EMBL" id="WIF98748.1"/>
    </source>
</evidence>
<dbReference type="SUPFAM" id="SSF49265">
    <property type="entry name" value="Fibronectin type III"/>
    <property type="match status" value="1"/>
</dbReference>
<keyword evidence="2" id="KW-1185">Reference proteome</keyword>
<name>A0ABY8UZE3_9BACI</name>
<protein>
    <recommendedName>
        <fullName evidence="3">Ig-like domain-containing protein</fullName>
    </recommendedName>
</protein>
<dbReference type="Pfam" id="PF17957">
    <property type="entry name" value="Big_7"/>
    <property type="match status" value="1"/>
</dbReference>
<accession>A0ABY8UZE3</accession>
<dbReference type="InterPro" id="IPR013783">
    <property type="entry name" value="Ig-like_fold"/>
</dbReference>
<gene>
    <name evidence="1" type="ORF">QNI29_03595</name>
</gene>
<proteinExistence type="predicted"/>
<dbReference type="Proteomes" id="UP001236652">
    <property type="component" value="Chromosome"/>
</dbReference>
<evidence type="ECO:0008006" key="3">
    <source>
        <dbReference type="Google" id="ProtNLM"/>
    </source>
</evidence>